<proteinExistence type="predicted"/>
<feature type="region of interest" description="Disordered" evidence="2">
    <location>
        <begin position="50"/>
        <end position="70"/>
    </location>
</feature>
<dbReference type="Proteomes" id="UP001454036">
    <property type="component" value="Unassembled WGS sequence"/>
</dbReference>
<comment type="caution">
    <text evidence="3">The sequence shown here is derived from an EMBL/GenBank/DDBJ whole genome shotgun (WGS) entry which is preliminary data.</text>
</comment>
<keyword evidence="4" id="KW-1185">Reference proteome</keyword>
<name>A0AAV3QDN5_LITER</name>
<dbReference type="AlphaFoldDB" id="A0AAV3QDN5"/>
<dbReference type="EMBL" id="BAABME010003949">
    <property type="protein sequence ID" value="GAA0160653.1"/>
    <property type="molecule type" value="Genomic_DNA"/>
</dbReference>
<reference evidence="3 4" key="1">
    <citation type="submission" date="2024-01" db="EMBL/GenBank/DDBJ databases">
        <title>The complete chloroplast genome sequence of Lithospermum erythrorhizon: insights into the phylogenetic relationship among Boraginaceae species and the maternal lineages of purple gromwells.</title>
        <authorList>
            <person name="Okada T."/>
            <person name="Watanabe K."/>
        </authorList>
    </citation>
    <scope>NUCLEOTIDE SEQUENCE [LARGE SCALE GENOMIC DNA]</scope>
</reference>
<feature type="region of interest" description="Disordered" evidence="2">
    <location>
        <begin position="343"/>
        <end position="365"/>
    </location>
</feature>
<feature type="coiled-coil region" evidence="1">
    <location>
        <begin position="234"/>
        <end position="289"/>
    </location>
</feature>
<evidence type="ECO:0000313" key="4">
    <source>
        <dbReference type="Proteomes" id="UP001454036"/>
    </source>
</evidence>
<evidence type="ECO:0000256" key="2">
    <source>
        <dbReference type="SAM" id="MobiDB-lite"/>
    </source>
</evidence>
<gene>
    <name evidence="3" type="ORF">LIER_17160</name>
</gene>
<feature type="compositionally biased region" description="Acidic residues" evidence="2">
    <location>
        <begin position="356"/>
        <end position="365"/>
    </location>
</feature>
<evidence type="ECO:0000256" key="1">
    <source>
        <dbReference type="SAM" id="Coils"/>
    </source>
</evidence>
<accession>A0AAV3QDN5</accession>
<organism evidence="3 4">
    <name type="scientific">Lithospermum erythrorhizon</name>
    <name type="common">Purple gromwell</name>
    <name type="synonym">Lithospermum officinale var. erythrorhizon</name>
    <dbReference type="NCBI Taxonomy" id="34254"/>
    <lineage>
        <taxon>Eukaryota</taxon>
        <taxon>Viridiplantae</taxon>
        <taxon>Streptophyta</taxon>
        <taxon>Embryophyta</taxon>
        <taxon>Tracheophyta</taxon>
        <taxon>Spermatophyta</taxon>
        <taxon>Magnoliopsida</taxon>
        <taxon>eudicotyledons</taxon>
        <taxon>Gunneridae</taxon>
        <taxon>Pentapetalae</taxon>
        <taxon>asterids</taxon>
        <taxon>lamiids</taxon>
        <taxon>Boraginales</taxon>
        <taxon>Boraginaceae</taxon>
        <taxon>Boraginoideae</taxon>
        <taxon>Lithospermeae</taxon>
        <taxon>Lithospermum</taxon>
    </lineage>
</organism>
<keyword evidence="1" id="KW-0175">Coiled coil</keyword>
<protein>
    <submittedName>
        <fullName evidence="3">Uncharacterized protein</fullName>
    </submittedName>
</protein>
<evidence type="ECO:0000313" key="3">
    <source>
        <dbReference type="EMBL" id="GAA0160653.1"/>
    </source>
</evidence>
<sequence>MRAKDGKAIVPHQVSYLDPISGNRFADRMLIAVTTPSGAGPSTTALSTDELTEEQMPLDERSSPQLPIEQPSTTPYMVFIPTVSSSLPDALGSSNLPQRIPSWNVIEGSSKAPQGLAGWSSIEKGFEKNHPFSVDLPYTLPLGLQVTQDTVSKPSASVATELLKNYMLRPSVLGVLGTQPSSLFDRFSYHQIKATKVAYSLSLLLDEASRCDNEVVWLKHSERESLLVDAREASKVYKSEGERLKKHIRELQAEVNEFKFHTIENQALLKGFNDKVGAMEIEIEDLKKALGTSVERFKRSEEYRSLIKGDTATVLRSFCQRVSADLLEIRDYVVSLFDELSAEEPAKSKEDCDSGSGEDEADEES</sequence>